<dbReference type="PANTHER" id="PTHR43476:SF5">
    <property type="entry name" value="FAD-DEPENDENT MONOOXYGENASE"/>
    <property type="match status" value="1"/>
</dbReference>
<dbReference type="PRINTS" id="PR00420">
    <property type="entry name" value="RNGMNOXGNASE"/>
</dbReference>
<dbReference type="InterPro" id="IPR036188">
    <property type="entry name" value="FAD/NAD-bd_sf"/>
</dbReference>
<evidence type="ECO:0000259" key="2">
    <source>
        <dbReference type="Pfam" id="PF01494"/>
    </source>
</evidence>
<dbReference type="PANTHER" id="PTHR43476">
    <property type="entry name" value="3-(3-HYDROXY-PHENYL)PROPIONATE/3-HYDROXYCINNAMIC ACID HYDROXYLASE"/>
    <property type="match status" value="1"/>
</dbReference>
<dbReference type="NCBIfam" id="NF004833">
    <property type="entry name" value="PRK06185.1-1"/>
    <property type="match status" value="1"/>
</dbReference>
<evidence type="ECO:0000256" key="1">
    <source>
        <dbReference type="ARBA" id="ARBA00023002"/>
    </source>
</evidence>
<comment type="caution">
    <text evidence="3">The sequence shown here is derived from an EMBL/GenBank/DDBJ whole genome shotgun (WGS) entry which is preliminary data.</text>
</comment>
<feature type="domain" description="FAD-binding" evidence="2">
    <location>
        <begin position="1"/>
        <end position="313"/>
    </location>
</feature>
<dbReference type="Proteomes" id="UP001500618">
    <property type="component" value="Unassembled WGS sequence"/>
</dbReference>
<dbReference type="SUPFAM" id="SSF51905">
    <property type="entry name" value="FAD/NAD(P)-binding domain"/>
    <property type="match status" value="1"/>
</dbReference>
<dbReference type="NCBIfam" id="NF004834">
    <property type="entry name" value="PRK06185.1-3"/>
    <property type="match status" value="1"/>
</dbReference>
<keyword evidence="4" id="KW-1185">Reference proteome</keyword>
<accession>A0ABN2JD30</accession>
<evidence type="ECO:0000313" key="3">
    <source>
        <dbReference type="EMBL" id="GAA1723032.1"/>
    </source>
</evidence>
<sequence length="396" mass="44122">MVLGLLLARAGVEVVVLEKHPDFLRDFRGDTVHPSTLTLLDELGLSEQFDQMPHRDFDKLSFTIGDTVVQFADFSQINWPHKCVRMVPQWDFLSLLSRAAADEPTFHLAMETEVTSLIRDGEQVAGVRYRTAAGETGEIRADLTVGCDGRHSRIRREARLPVRETPVPVDAWWFSLPRNGDTDLEGGVGRFYPGHMFVMQDRGDYWQVAYLFRKGTNDQRRSEPITLFQEQIAKLLPWVADGVKALTSWDEIPFLDVKVNRLQRWYGPGVLCIGDAAHAMSPAGGPGVNLAVQDAVAAARVLAPALLRGGGVSVRELARIQSRRAMPAMVIQTLQRVLHATVFEPVLAATGELKMPLLAKMIIRYPLLRRMPARMIGIGPRPEHAPGFARRPAKVA</sequence>
<dbReference type="Gene3D" id="3.50.50.60">
    <property type="entry name" value="FAD/NAD(P)-binding domain"/>
    <property type="match status" value="2"/>
</dbReference>
<organism evidence="3 4">
    <name type="scientific">Fodinicola feengrottensis</name>
    <dbReference type="NCBI Taxonomy" id="435914"/>
    <lineage>
        <taxon>Bacteria</taxon>
        <taxon>Bacillati</taxon>
        <taxon>Actinomycetota</taxon>
        <taxon>Actinomycetes</taxon>
        <taxon>Mycobacteriales</taxon>
        <taxon>Fodinicola</taxon>
    </lineage>
</organism>
<evidence type="ECO:0000313" key="4">
    <source>
        <dbReference type="Proteomes" id="UP001500618"/>
    </source>
</evidence>
<dbReference type="EMBL" id="BAAANY010000055">
    <property type="protein sequence ID" value="GAA1723032.1"/>
    <property type="molecule type" value="Genomic_DNA"/>
</dbReference>
<gene>
    <name evidence="3" type="ORF">GCM10009765_83800</name>
</gene>
<dbReference type="InterPro" id="IPR002938">
    <property type="entry name" value="FAD-bd"/>
</dbReference>
<proteinExistence type="predicted"/>
<dbReference type="InterPro" id="IPR050631">
    <property type="entry name" value="PheA/TfdB_FAD_monoxygenase"/>
</dbReference>
<keyword evidence="1" id="KW-0560">Oxidoreductase</keyword>
<name>A0ABN2JD30_9ACTN</name>
<dbReference type="Pfam" id="PF01494">
    <property type="entry name" value="FAD_binding_3"/>
    <property type="match status" value="1"/>
</dbReference>
<reference evidence="3 4" key="1">
    <citation type="journal article" date="2019" name="Int. J. Syst. Evol. Microbiol.">
        <title>The Global Catalogue of Microorganisms (GCM) 10K type strain sequencing project: providing services to taxonomists for standard genome sequencing and annotation.</title>
        <authorList>
            <consortium name="The Broad Institute Genomics Platform"/>
            <consortium name="The Broad Institute Genome Sequencing Center for Infectious Disease"/>
            <person name="Wu L."/>
            <person name="Ma J."/>
        </authorList>
    </citation>
    <scope>NUCLEOTIDE SEQUENCE [LARGE SCALE GENOMIC DNA]</scope>
    <source>
        <strain evidence="3 4">JCM 14718</strain>
    </source>
</reference>
<protein>
    <submittedName>
        <fullName evidence="3">FAD-dependent oxidoreductase</fullName>
    </submittedName>
</protein>